<evidence type="ECO:0000256" key="2">
    <source>
        <dbReference type="ARBA" id="ARBA00023015"/>
    </source>
</evidence>
<dbReference type="GO" id="GO:0003677">
    <property type="term" value="F:DNA binding"/>
    <property type="evidence" value="ECO:0007669"/>
    <property type="project" value="UniProtKB-KW"/>
</dbReference>
<evidence type="ECO:0000256" key="6">
    <source>
        <dbReference type="SAM" id="MobiDB-lite"/>
    </source>
</evidence>
<evidence type="ECO:0000313" key="8">
    <source>
        <dbReference type="EMBL" id="CAG8343337.1"/>
    </source>
</evidence>
<dbReference type="PANTHER" id="PTHR47171">
    <property type="entry name" value="FARA-RELATED"/>
    <property type="match status" value="1"/>
</dbReference>
<evidence type="ECO:0000256" key="3">
    <source>
        <dbReference type="ARBA" id="ARBA00023125"/>
    </source>
</evidence>
<name>A0A9W4NDE2_9EURO</name>
<keyword evidence="1" id="KW-0862">Zinc</keyword>
<keyword evidence="4" id="KW-0804">Transcription</keyword>
<evidence type="ECO:0000313" key="9">
    <source>
        <dbReference type="Proteomes" id="UP001152649"/>
    </source>
</evidence>
<dbReference type="GO" id="GO:0006351">
    <property type="term" value="P:DNA-templated transcription"/>
    <property type="evidence" value="ECO:0007669"/>
    <property type="project" value="InterPro"/>
</dbReference>
<evidence type="ECO:0000256" key="1">
    <source>
        <dbReference type="ARBA" id="ARBA00022833"/>
    </source>
</evidence>
<dbReference type="GO" id="GO:0008270">
    <property type="term" value="F:zinc ion binding"/>
    <property type="evidence" value="ECO:0007669"/>
    <property type="project" value="InterPro"/>
</dbReference>
<dbReference type="OrthoDB" id="3990906at2759"/>
<proteinExistence type="predicted"/>
<sequence>MELTFLVGSDGANVKRGQARRACNSCRHKKKRCYHNEAQGLFTPVPSMGSSAISSSQSPPQRSRRDPTIRSRSASPPLIPAGVTSLQDVTSKSTSPLNVSREGLTTEAQEESRRFACDSNPMAALVEKEESRLHKGRSKQGDVGAWLCPDECSIEQPGSASSYVPHPGTGYHREHPINAVDTQHMPPQKTQDLLLHIYFRRVHPILPLLAEETTRSQFQAGKLPACLIQAICLVAAKDPTAAHSLYLGHHEEPASFKEFSSIIYNDLLRKIPRRSERNVLTIQVLALLSLHEWGATGSEDCSLNLAQAIHHAQTLGFHLMKPDQHTLHSSKALFWCLWSLDRWNAAMNGRPLMIHDGDRGQEVNDVVPSFEPPFQIWLRVADKLGEVIHRYRPTKKHADQGDLDLPSFEEIVEQCEAWDIDSDHLDSLDFIYHSVIILSTHSNGLQGRLRPRISNIRQDHSILTLATLSCDRDIGKFLPLPMIGYTISLAFSVAYKQIRASKLPSARHTALPRLRLFHRCLQKLSTKWWPAAVMARLGHRVLNNIQPTIDQERNTDHGIDITRLNSQPKSHHLPNHPSDSSLNLPSYSNFEFGDPSGRTEPRSDSARPLNGNYSGPNPLSHLNELNNGPSLSVELEEFDLFFGNFPDLNFPTCSNDPLLLDLDVGDFDFVTDRLS</sequence>
<dbReference type="AlphaFoldDB" id="A0A9W4NDE2"/>
<feature type="compositionally biased region" description="Low complexity" evidence="6">
    <location>
        <begin position="44"/>
        <end position="61"/>
    </location>
</feature>
<dbReference type="Proteomes" id="UP001152649">
    <property type="component" value="Unassembled WGS sequence"/>
</dbReference>
<dbReference type="CDD" id="cd12148">
    <property type="entry name" value="fungal_TF_MHR"/>
    <property type="match status" value="1"/>
</dbReference>
<keyword evidence="9" id="KW-1185">Reference proteome</keyword>
<reference evidence="8" key="1">
    <citation type="submission" date="2021-07" db="EMBL/GenBank/DDBJ databases">
        <authorList>
            <person name="Branca A.L. A."/>
        </authorList>
    </citation>
    <scope>NUCLEOTIDE SEQUENCE</scope>
</reference>
<feature type="region of interest" description="Disordered" evidence="6">
    <location>
        <begin position="561"/>
        <end position="620"/>
    </location>
</feature>
<evidence type="ECO:0000256" key="4">
    <source>
        <dbReference type="ARBA" id="ARBA00023163"/>
    </source>
</evidence>
<dbReference type="InterPro" id="IPR052073">
    <property type="entry name" value="Amide_Lactam_Regulators"/>
</dbReference>
<dbReference type="PANTHER" id="PTHR47171:SF6">
    <property type="entry name" value="SPECIFIC TRANSCRIPTION FACTOR, PUTATIVE (AFU_ORTHOLOGUE AFUA_2G06130)-RELATED"/>
    <property type="match status" value="1"/>
</dbReference>
<comment type="caution">
    <text evidence="8">The sequence shown here is derived from an EMBL/GenBank/DDBJ whole genome shotgun (WGS) entry which is preliminary data.</text>
</comment>
<keyword evidence="3" id="KW-0238">DNA-binding</keyword>
<protein>
    <recommendedName>
        <fullName evidence="7">Xylanolytic transcriptional activator regulatory domain-containing protein</fullName>
    </recommendedName>
</protein>
<dbReference type="EMBL" id="CAJVPG010000111">
    <property type="protein sequence ID" value="CAG8343337.1"/>
    <property type="molecule type" value="Genomic_DNA"/>
</dbReference>
<feature type="compositionally biased region" description="Polar residues" evidence="6">
    <location>
        <begin position="84"/>
        <end position="98"/>
    </location>
</feature>
<feature type="domain" description="Xylanolytic transcriptional activator regulatory" evidence="7">
    <location>
        <begin position="301"/>
        <end position="370"/>
    </location>
</feature>
<feature type="compositionally biased region" description="Polar residues" evidence="6">
    <location>
        <begin position="577"/>
        <end position="589"/>
    </location>
</feature>
<feature type="region of interest" description="Disordered" evidence="6">
    <location>
        <begin position="44"/>
        <end position="113"/>
    </location>
</feature>
<organism evidence="8 9">
    <name type="scientific">Penicillium salamii</name>
    <dbReference type="NCBI Taxonomy" id="1612424"/>
    <lineage>
        <taxon>Eukaryota</taxon>
        <taxon>Fungi</taxon>
        <taxon>Dikarya</taxon>
        <taxon>Ascomycota</taxon>
        <taxon>Pezizomycotina</taxon>
        <taxon>Eurotiomycetes</taxon>
        <taxon>Eurotiomycetidae</taxon>
        <taxon>Eurotiales</taxon>
        <taxon>Aspergillaceae</taxon>
        <taxon>Penicillium</taxon>
    </lineage>
</organism>
<evidence type="ECO:0000256" key="5">
    <source>
        <dbReference type="ARBA" id="ARBA00023242"/>
    </source>
</evidence>
<keyword evidence="2" id="KW-0805">Transcription regulation</keyword>
<dbReference type="SMART" id="SM00906">
    <property type="entry name" value="Fungal_trans"/>
    <property type="match status" value="1"/>
</dbReference>
<evidence type="ECO:0000259" key="7">
    <source>
        <dbReference type="SMART" id="SM00906"/>
    </source>
</evidence>
<keyword evidence="5" id="KW-0539">Nucleus</keyword>
<gene>
    <name evidence="8" type="ORF">PSALAMII_LOCUS2919</name>
</gene>
<accession>A0A9W4NDE2</accession>
<dbReference type="Pfam" id="PF04082">
    <property type="entry name" value="Fungal_trans"/>
    <property type="match status" value="1"/>
</dbReference>
<dbReference type="InterPro" id="IPR007219">
    <property type="entry name" value="XnlR_reg_dom"/>
</dbReference>